<dbReference type="PANTHER" id="PTHR44688:SF16">
    <property type="entry name" value="DNA-BINDING TRANSCRIPTIONAL ACTIVATOR DEVR_DOSR"/>
    <property type="match status" value="1"/>
</dbReference>
<gene>
    <name evidence="5" type="ORF">AVDCRST_MAG41-3662</name>
</gene>
<dbReference type="SUPFAM" id="SSF48452">
    <property type="entry name" value="TPR-like"/>
    <property type="match status" value="1"/>
</dbReference>
<dbReference type="InterPro" id="IPR011990">
    <property type="entry name" value="TPR-like_helical_dom_sf"/>
</dbReference>
<dbReference type="EMBL" id="CADCTP010000329">
    <property type="protein sequence ID" value="CAA9281548.1"/>
    <property type="molecule type" value="Genomic_DNA"/>
</dbReference>
<keyword evidence="1" id="KW-0805">Transcription regulation</keyword>
<evidence type="ECO:0000256" key="3">
    <source>
        <dbReference type="ARBA" id="ARBA00023163"/>
    </source>
</evidence>
<accession>A0A6J4JLH4</accession>
<dbReference type="InterPro" id="IPR059106">
    <property type="entry name" value="WHD_MalT"/>
</dbReference>
<proteinExistence type="predicted"/>
<dbReference type="Pfam" id="PF25873">
    <property type="entry name" value="WHD_MalT"/>
    <property type="match status" value="1"/>
</dbReference>
<dbReference type="PROSITE" id="PS00622">
    <property type="entry name" value="HTH_LUXR_1"/>
    <property type="match status" value="1"/>
</dbReference>
<protein>
    <submittedName>
        <fullName evidence="5">Transcriptional activator of maltose regulon, MalT</fullName>
    </submittedName>
</protein>
<feature type="domain" description="HTH luxR-type" evidence="4">
    <location>
        <begin position="801"/>
        <end position="866"/>
    </location>
</feature>
<dbReference type="InterPro" id="IPR036388">
    <property type="entry name" value="WH-like_DNA-bd_sf"/>
</dbReference>
<name>A0A6J4JLH4_9ACTN</name>
<dbReference type="InterPro" id="IPR041617">
    <property type="entry name" value="TPR_MalT"/>
</dbReference>
<dbReference type="PROSITE" id="PS50043">
    <property type="entry name" value="HTH_LUXR_2"/>
    <property type="match status" value="1"/>
</dbReference>
<evidence type="ECO:0000259" key="4">
    <source>
        <dbReference type="PROSITE" id="PS50043"/>
    </source>
</evidence>
<dbReference type="FunFam" id="1.10.10.10:FF:000153">
    <property type="entry name" value="LuxR family transcriptional regulator"/>
    <property type="match status" value="1"/>
</dbReference>
<sequence>MHATRRPPRSAGVLPRDRLTRRLALVHRHPVTVVTAPAGYGKTVALAQWQDVERGAGRRVHGAGLDPEDVDPARFWAGLVRLLRTGDPRLGARALALLRSGEPTAELDAVRTLAEDLGDCDPLVLVLDDYHLAGDAVDRGMARLVDALPASVRLVLGGRSVPGLPLPRWRVEGLLDELGPEDLRFTPAETHELLVDRLGLPLGPAELAEVERLTEGWMGGLRLLALHLSRTGSVADLSAGTSRFTQDYLAEEVLRGQPAPVRDFLTDISVLDRLTAPLCAAVTQRSDCQRMLELLDREHLFVVPLDGERHCYRYHPMFADFLRSRLARSPDRLRLVHQRAAEWYVSHGRLEEAITHCLAGAAWARAAELIDRAGEAALARGEVATVDRWLRRLPAAQWADRPALFLRRAEVAMRRAEWGTVADAVREAERAFAAAPGGVPGQPPRVRATLAALAAYLATVAGETERAVTLADAAVDLIGDTDPAAASAILLTKGRAESLGGRLPAAMATFREAMTRSRAAGDGPTLLTAAGGLGRTRCKGGRLHAAAATYEDGLRDAESLAGGTLAAAGALHAGLGEVLHEWNRLDEAARHLERAVELGRRGELLNVVLFGSLTLALARQAAGDEPAADAAVTAAERVLGGHELPERSARLIDDTRLRLWVIRGDRAAVERWRRTVTDPAARLHPLTRARLHLAVGRPDTAERLLRAVVTEEADRGALGAVIGARVLQATARLAAGDPAGARSALAHALELAEPEGYVRTFLDEGEAVTGLLRTMYASPGRFRDYLRTLLAAAAAGRPGTGPAAPVLLTPRERQILRLLGAGLSNTEIAARLFVSTGTVKKHLYNLFGKLGVKTRLEAVVVARSLGLLQPDGR</sequence>
<keyword evidence="3" id="KW-0804">Transcription</keyword>
<dbReference type="Gene3D" id="1.10.10.10">
    <property type="entry name" value="Winged helix-like DNA-binding domain superfamily/Winged helix DNA-binding domain"/>
    <property type="match status" value="1"/>
</dbReference>
<dbReference type="PRINTS" id="PR00038">
    <property type="entry name" value="HTHLUXR"/>
</dbReference>
<dbReference type="SMART" id="SM00421">
    <property type="entry name" value="HTH_LUXR"/>
    <property type="match status" value="1"/>
</dbReference>
<dbReference type="InterPro" id="IPR016032">
    <property type="entry name" value="Sig_transdc_resp-reg_C-effctor"/>
</dbReference>
<dbReference type="SUPFAM" id="SSF46894">
    <property type="entry name" value="C-terminal effector domain of the bipartite response regulators"/>
    <property type="match status" value="1"/>
</dbReference>
<keyword evidence="2" id="KW-0238">DNA-binding</keyword>
<organism evidence="5">
    <name type="scientific">uncultured Mycobacteriales bacterium</name>
    <dbReference type="NCBI Taxonomy" id="581187"/>
    <lineage>
        <taxon>Bacteria</taxon>
        <taxon>Bacillati</taxon>
        <taxon>Actinomycetota</taxon>
        <taxon>Actinomycetes</taxon>
        <taxon>Mycobacteriales</taxon>
        <taxon>environmental samples</taxon>
    </lineage>
</organism>
<dbReference type="CDD" id="cd06170">
    <property type="entry name" value="LuxR_C_like"/>
    <property type="match status" value="1"/>
</dbReference>
<evidence type="ECO:0000313" key="5">
    <source>
        <dbReference type="EMBL" id="CAA9281548.1"/>
    </source>
</evidence>
<reference evidence="5" key="1">
    <citation type="submission" date="2020-02" db="EMBL/GenBank/DDBJ databases">
        <authorList>
            <person name="Meier V. D."/>
        </authorList>
    </citation>
    <scope>NUCLEOTIDE SEQUENCE</scope>
    <source>
        <strain evidence="5">AVDCRST_MAG41</strain>
    </source>
</reference>
<dbReference type="AlphaFoldDB" id="A0A6J4JLH4"/>
<dbReference type="Pfam" id="PF00196">
    <property type="entry name" value="GerE"/>
    <property type="match status" value="1"/>
</dbReference>
<evidence type="ECO:0000256" key="1">
    <source>
        <dbReference type="ARBA" id="ARBA00023015"/>
    </source>
</evidence>
<dbReference type="GO" id="GO:0003677">
    <property type="term" value="F:DNA binding"/>
    <property type="evidence" value="ECO:0007669"/>
    <property type="project" value="UniProtKB-KW"/>
</dbReference>
<dbReference type="Pfam" id="PF17874">
    <property type="entry name" value="TPR_MalT"/>
    <property type="match status" value="1"/>
</dbReference>
<evidence type="ECO:0000256" key="2">
    <source>
        <dbReference type="ARBA" id="ARBA00023125"/>
    </source>
</evidence>
<dbReference type="Gene3D" id="1.25.40.10">
    <property type="entry name" value="Tetratricopeptide repeat domain"/>
    <property type="match status" value="1"/>
</dbReference>
<dbReference type="GO" id="GO:0006355">
    <property type="term" value="P:regulation of DNA-templated transcription"/>
    <property type="evidence" value="ECO:0007669"/>
    <property type="project" value="InterPro"/>
</dbReference>
<dbReference type="PANTHER" id="PTHR44688">
    <property type="entry name" value="DNA-BINDING TRANSCRIPTIONAL ACTIVATOR DEVR_DOSR"/>
    <property type="match status" value="1"/>
</dbReference>
<dbReference type="InterPro" id="IPR000792">
    <property type="entry name" value="Tscrpt_reg_LuxR_C"/>
</dbReference>